<dbReference type="Proteomes" id="UP001419268">
    <property type="component" value="Unassembled WGS sequence"/>
</dbReference>
<sequence length="113" mass="12508">MLSVTLHHMTKVKAAVSRQDVDGEPIRAQRRAEVATTSTSPSAPADCGKRMPQTASYRKEKQRATQISSVLGRPSLWDAVKAEASNVLVGSRKSRPDRSVIHHNVWVRHGQKK</sequence>
<feature type="compositionally biased region" description="Basic and acidic residues" evidence="1">
    <location>
        <begin position="19"/>
        <end position="33"/>
    </location>
</feature>
<evidence type="ECO:0000256" key="1">
    <source>
        <dbReference type="SAM" id="MobiDB-lite"/>
    </source>
</evidence>
<proteinExistence type="predicted"/>
<gene>
    <name evidence="2" type="ORF">Scep_007043</name>
</gene>
<keyword evidence="3" id="KW-1185">Reference proteome</keyword>
<protein>
    <submittedName>
        <fullName evidence="2">Uncharacterized protein</fullName>
    </submittedName>
</protein>
<reference evidence="2 3" key="1">
    <citation type="submission" date="2024-01" db="EMBL/GenBank/DDBJ databases">
        <title>Genome assemblies of Stephania.</title>
        <authorList>
            <person name="Yang L."/>
        </authorList>
    </citation>
    <scope>NUCLEOTIDE SEQUENCE [LARGE SCALE GENOMIC DNA]</scope>
    <source>
        <strain evidence="2">JXDWG</strain>
        <tissue evidence="2">Leaf</tissue>
    </source>
</reference>
<dbReference type="EMBL" id="JBBNAG010000003">
    <property type="protein sequence ID" value="KAK9148286.1"/>
    <property type="molecule type" value="Genomic_DNA"/>
</dbReference>
<organism evidence="2 3">
    <name type="scientific">Stephania cephalantha</name>
    <dbReference type="NCBI Taxonomy" id="152367"/>
    <lineage>
        <taxon>Eukaryota</taxon>
        <taxon>Viridiplantae</taxon>
        <taxon>Streptophyta</taxon>
        <taxon>Embryophyta</taxon>
        <taxon>Tracheophyta</taxon>
        <taxon>Spermatophyta</taxon>
        <taxon>Magnoliopsida</taxon>
        <taxon>Ranunculales</taxon>
        <taxon>Menispermaceae</taxon>
        <taxon>Menispermoideae</taxon>
        <taxon>Cissampelideae</taxon>
        <taxon>Stephania</taxon>
    </lineage>
</organism>
<name>A0AAP0PPM1_9MAGN</name>
<accession>A0AAP0PPM1</accession>
<comment type="caution">
    <text evidence="2">The sequence shown here is derived from an EMBL/GenBank/DDBJ whole genome shotgun (WGS) entry which is preliminary data.</text>
</comment>
<evidence type="ECO:0000313" key="2">
    <source>
        <dbReference type="EMBL" id="KAK9148286.1"/>
    </source>
</evidence>
<feature type="region of interest" description="Disordered" evidence="1">
    <location>
        <begin position="14"/>
        <end position="61"/>
    </location>
</feature>
<dbReference type="AlphaFoldDB" id="A0AAP0PPM1"/>
<evidence type="ECO:0000313" key="3">
    <source>
        <dbReference type="Proteomes" id="UP001419268"/>
    </source>
</evidence>